<sequence length="176" mass="20459">MNLLMLGHSILAFYKQDHLGSWKLTNVSKQGVIAKEGYQRLLSEPELLNGKDAVLIMFGINELYYQMKVESIITNLKKMIEFIREQNKEIPIILCHVIQTAETNRLKPDRIESVNLEMDKLAKEYSTLILDWQALYRDQGEIQPEYTIDGIHLSKRGYDLFSQTLLELLNNNISKE</sequence>
<dbReference type="InterPro" id="IPR013830">
    <property type="entry name" value="SGNH_hydro"/>
</dbReference>
<dbReference type="RefSeq" id="WP_016647556.1">
    <property type="nucleotide sequence ID" value="NZ_JASOOE010000003.1"/>
</dbReference>
<feature type="domain" description="SGNH hydrolase-type esterase" evidence="1">
    <location>
        <begin position="45"/>
        <end position="160"/>
    </location>
</feature>
<protein>
    <submittedName>
        <fullName evidence="2">GDSL-type esterase/lipase family protein</fullName>
    </submittedName>
</protein>
<accession>A0AAJ1Q4P6</accession>
<proteinExistence type="predicted"/>
<reference evidence="2" key="1">
    <citation type="submission" date="2023-05" db="EMBL/GenBank/DDBJ databases">
        <title>Cataloging the Phylogenetic Diversity of Human Bladder Bacteria.</title>
        <authorList>
            <person name="Du J."/>
        </authorList>
    </citation>
    <scope>NUCLEOTIDE SEQUENCE</scope>
    <source>
        <strain evidence="2">UMB1231</strain>
    </source>
</reference>
<dbReference type="SUPFAM" id="SSF52266">
    <property type="entry name" value="SGNH hydrolase"/>
    <property type="match status" value="1"/>
</dbReference>
<name>A0AAJ1Q4P6_9LACT</name>
<dbReference type="AlphaFoldDB" id="A0AAJ1Q4P6"/>
<dbReference type="Pfam" id="PF13472">
    <property type="entry name" value="Lipase_GDSL_2"/>
    <property type="match status" value="1"/>
</dbReference>
<dbReference type="Gene3D" id="3.40.50.1110">
    <property type="entry name" value="SGNH hydrolase"/>
    <property type="match status" value="1"/>
</dbReference>
<dbReference type="InterPro" id="IPR036514">
    <property type="entry name" value="SGNH_hydro_sf"/>
</dbReference>
<gene>
    <name evidence="2" type="ORF">QP433_02320</name>
</gene>
<dbReference type="Proteomes" id="UP001229251">
    <property type="component" value="Unassembled WGS sequence"/>
</dbReference>
<dbReference type="InterPro" id="IPR051532">
    <property type="entry name" value="Ester_Hydrolysis_Enzymes"/>
</dbReference>
<evidence type="ECO:0000313" key="2">
    <source>
        <dbReference type="EMBL" id="MDK7186809.1"/>
    </source>
</evidence>
<organism evidence="2 3">
    <name type="scientific">Facklamia hominis</name>
    <dbReference type="NCBI Taxonomy" id="178214"/>
    <lineage>
        <taxon>Bacteria</taxon>
        <taxon>Bacillati</taxon>
        <taxon>Bacillota</taxon>
        <taxon>Bacilli</taxon>
        <taxon>Lactobacillales</taxon>
        <taxon>Aerococcaceae</taxon>
        <taxon>Facklamia</taxon>
    </lineage>
</organism>
<dbReference type="EMBL" id="JASOOE010000003">
    <property type="protein sequence ID" value="MDK7186809.1"/>
    <property type="molecule type" value="Genomic_DNA"/>
</dbReference>
<evidence type="ECO:0000259" key="1">
    <source>
        <dbReference type="Pfam" id="PF13472"/>
    </source>
</evidence>
<comment type="caution">
    <text evidence="2">The sequence shown here is derived from an EMBL/GenBank/DDBJ whole genome shotgun (WGS) entry which is preliminary data.</text>
</comment>
<dbReference type="PANTHER" id="PTHR30383">
    <property type="entry name" value="THIOESTERASE 1/PROTEASE 1/LYSOPHOSPHOLIPASE L1"/>
    <property type="match status" value="1"/>
</dbReference>
<evidence type="ECO:0000313" key="3">
    <source>
        <dbReference type="Proteomes" id="UP001229251"/>
    </source>
</evidence>